<dbReference type="AlphaFoldDB" id="A0AAD5DVK2"/>
<dbReference type="Pfam" id="PF00924">
    <property type="entry name" value="MS_channel_2nd"/>
    <property type="match status" value="1"/>
</dbReference>
<dbReference type="Gene3D" id="1.10.287.1260">
    <property type="match status" value="1"/>
</dbReference>
<accession>A0AAD5DVK2</accession>
<keyword evidence="2" id="KW-0812">Transmembrane</keyword>
<dbReference type="SUPFAM" id="SSF50182">
    <property type="entry name" value="Sm-like ribonucleoproteins"/>
    <property type="match status" value="1"/>
</dbReference>
<proteinExistence type="predicted"/>
<feature type="transmembrane region" description="Helical" evidence="2">
    <location>
        <begin position="216"/>
        <end position="233"/>
    </location>
</feature>
<reference evidence="4" key="1">
    <citation type="submission" date="2020-11" db="EMBL/GenBank/DDBJ databases">
        <title>Chlorella ohadii genome sequencing and assembly.</title>
        <authorList>
            <person name="Murik O."/>
            <person name="Treves H."/>
            <person name="Kedem I."/>
            <person name="Shotland Y."/>
            <person name="Kaplan A."/>
        </authorList>
    </citation>
    <scope>NUCLEOTIDE SEQUENCE</scope>
    <source>
        <strain evidence="4">1</strain>
    </source>
</reference>
<organism evidence="4 5">
    <name type="scientific">Chlorella ohadii</name>
    <dbReference type="NCBI Taxonomy" id="2649997"/>
    <lineage>
        <taxon>Eukaryota</taxon>
        <taxon>Viridiplantae</taxon>
        <taxon>Chlorophyta</taxon>
        <taxon>core chlorophytes</taxon>
        <taxon>Trebouxiophyceae</taxon>
        <taxon>Chlorellales</taxon>
        <taxon>Chlorellaceae</taxon>
        <taxon>Chlorella clade</taxon>
        <taxon>Chlorella</taxon>
    </lineage>
</organism>
<dbReference type="GO" id="GO:0055085">
    <property type="term" value="P:transmembrane transport"/>
    <property type="evidence" value="ECO:0007669"/>
    <property type="project" value="InterPro"/>
</dbReference>
<feature type="transmembrane region" description="Helical" evidence="2">
    <location>
        <begin position="14"/>
        <end position="34"/>
    </location>
</feature>
<gene>
    <name evidence="4" type="ORF">COHA_001660</name>
</gene>
<dbReference type="SUPFAM" id="SSF82861">
    <property type="entry name" value="Mechanosensitive channel protein MscS (YggB), transmembrane region"/>
    <property type="match status" value="1"/>
</dbReference>
<comment type="caution">
    <text evidence="4">The sequence shown here is derived from an EMBL/GenBank/DDBJ whole genome shotgun (WGS) entry which is preliminary data.</text>
</comment>
<dbReference type="GO" id="GO:0016020">
    <property type="term" value="C:membrane"/>
    <property type="evidence" value="ECO:0007669"/>
    <property type="project" value="InterPro"/>
</dbReference>
<name>A0AAD5DVK2_9CHLO</name>
<evidence type="ECO:0000313" key="4">
    <source>
        <dbReference type="EMBL" id="KAI7844780.1"/>
    </source>
</evidence>
<dbReference type="InterPro" id="IPR011014">
    <property type="entry name" value="MscS_channel_TM-2"/>
</dbReference>
<evidence type="ECO:0000256" key="2">
    <source>
        <dbReference type="SAM" id="Phobius"/>
    </source>
</evidence>
<keyword evidence="5" id="KW-1185">Reference proteome</keyword>
<dbReference type="EMBL" id="JADXDR010000024">
    <property type="protein sequence ID" value="KAI7844780.1"/>
    <property type="molecule type" value="Genomic_DNA"/>
</dbReference>
<evidence type="ECO:0000256" key="1">
    <source>
        <dbReference type="SAM" id="MobiDB-lite"/>
    </source>
</evidence>
<evidence type="ECO:0000313" key="5">
    <source>
        <dbReference type="Proteomes" id="UP001205105"/>
    </source>
</evidence>
<protein>
    <recommendedName>
        <fullName evidence="3">Mechanosensitive ion channel MscS domain-containing protein</fullName>
    </recommendedName>
</protein>
<keyword evidence="2" id="KW-1133">Transmembrane helix</keyword>
<dbReference type="InterPro" id="IPR010920">
    <property type="entry name" value="LSM_dom_sf"/>
</dbReference>
<dbReference type="PANTHER" id="PTHR30566">
    <property type="entry name" value="YNAI-RELATED MECHANOSENSITIVE ION CHANNEL"/>
    <property type="match status" value="1"/>
</dbReference>
<feature type="domain" description="Mechanosensitive ion channel MscS" evidence="3">
    <location>
        <begin position="236"/>
        <end position="308"/>
    </location>
</feature>
<dbReference type="PANTHER" id="PTHR30566:SF5">
    <property type="entry name" value="MECHANOSENSITIVE ION CHANNEL PROTEIN 1, MITOCHONDRIAL-RELATED"/>
    <property type="match status" value="1"/>
</dbReference>
<sequence length="376" mass="39199">MKLPTVAAAAQRSLHLLLLLGGVATCGSLLLRALDTEARRRIRERGAAHFNLAATLLASAAKPCQVMLPLFCATRAATVVLALAEVAATKLNGQLSAVLAGSLSGRWAAAANWLLLAAGGGGGGSTSGAAALLGMLQWTTQLIQDCSELVAVLTLAWAAIDFKNRAMRSWTTSLQTDRDPFNDGLVPLLRLLSTGLSILIALAATGVTLVGFGFHIAPLMASIGGVGVVLGLATQDLLQNLTAAVSLYVTRPFVAGDQVKLINQEGVEVEGTVINIEPTRTILRDTTHRCIVHLSNSEVAQYIIMNHTQCQTLSRLQELQAQTGGAGYAIRTLPELAMAMRSAEMLSDSDSDGEQQRGAPCNGTAEQAGPGPAFAG</sequence>
<feature type="region of interest" description="Disordered" evidence="1">
    <location>
        <begin position="343"/>
        <end position="376"/>
    </location>
</feature>
<feature type="transmembrane region" description="Helical" evidence="2">
    <location>
        <begin position="113"/>
        <end position="136"/>
    </location>
</feature>
<keyword evidence="2" id="KW-0472">Membrane</keyword>
<feature type="transmembrane region" description="Helical" evidence="2">
    <location>
        <begin position="188"/>
        <end position="210"/>
    </location>
</feature>
<dbReference type="Proteomes" id="UP001205105">
    <property type="component" value="Unassembled WGS sequence"/>
</dbReference>
<dbReference type="InterPro" id="IPR006685">
    <property type="entry name" value="MscS_channel_2nd"/>
</dbReference>
<evidence type="ECO:0000259" key="3">
    <source>
        <dbReference type="Pfam" id="PF00924"/>
    </source>
</evidence>